<evidence type="ECO:0000259" key="3">
    <source>
        <dbReference type="PROSITE" id="PS50056"/>
    </source>
</evidence>
<dbReference type="GO" id="GO:0016314">
    <property type="term" value="F:phosphatidylinositol-3,4,5-trisphosphate 3-phosphatase activity"/>
    <property type="evidence" value="ECO:0007669"/>
    <property type="project" value="TreeGrafter"/>
</dbReference>
<keyword evidence="1" id="KW-0378">Hydrolase</keyword>
<evidence type="ECO:0000259" key="4">
    <source>
        <dbReference type="PROSITE" id="PS51181"/>
    </source>
</evidence>
<dbReference type="Pfam" id="PF22785">
    <property type="entry name" value="Tc-R-P"/>
    <property type="match status" value="1"/>
</dbReference>
<dbReference type="SUPFAM" id="SSF52799">
    <property type="entry name" value="(Phosphotyrosine protein) phosphatases II"/>
    <property type="match status" value="1"/>
</dbReference>
<dbReference type="PANTHER" id="PTHR12305">
    <property type="entry name" value="PHOSPHATASE WITH HOMOLOGY TO TENSIN"/>
    <property type="match status" value="1"/>
</dbReference>
<dbReference type="WBParaSite" id="Smp_154470.2">
    <property type="protein sequence ID" value="Smp_154470.2"/>
    <property type="gene ID" value="Smp_154470"/>
</dbReference>
<dbReference type="GO" id="GO:0042995">
    <property type="term" value="C:cell projection"/>
    <property type="evidence" value="ECO:0007669"/>
    <property type="project" value="TreeGrafter"/>
</dbReference>
<dbReference type="Gene3D" id="3.90.190.10">
    <property type="entry name" value="Protein tyrosine phosphatase superfamily"/>
    <property type="match status" value="1"/>
</dbReference>
<dbReference type="AlphaFoldDB" id="A0A5K4EU08"/>
<accession>A0A5K4EU08</accession>
<dbReference type="STRING" id="6183.A0A5K4EU08"/>
<dbReference type="InterPro" id="IPR029021">
    <property type="entry name" value="Prot-tyrosine_phosphatase-like"/>
</dbReference>
<dbReference type="GO" id="GO:0005634">
    <property type="term" value="C:nucleus"/>
    <property type="evidence" value="ECO:0007669"/>
    <property type="project" value="TreeGrafter"/>
</dbReference>
<feature type="domain" description="Tyrosine specific protein phosphatases" evidence="3">
    <location>
        <begin position="99"/>
        <end position="159"/>
    </location>
</feature>
<proteinExistence type="predicted"/>
<dbReference type="GO" id="GO:0005829">
    <property type="term" value="C:cytosol"/>
    <property type="evidence" value="ECO:0007669"/>
    <property type="project" value="TreeGrafter"/>
</dbReference>
<dbReference type="GO" id="GO:0008285">
    <property type="term" value="P:negative regulation of cell population proliferation"/>
    <property type="evidence" value="ECO:0007669"/>
    <property type="project" value="TreeGrafter"/>
</dbReference>
<dbReference type="GO" id="GO:0046856">
    <property type="term" value="P:phosphatidylinositol dephosphorylation"/>
    <property type="evidence" value="ECO:0007669"/>
    <property type="project" value="TreeGrafter"/>
</dbReference>
<organism evidence="5 6">
    <name type="scientific">Schistosoma mansoni</name>
    <name type="common">Blood fluke</name>
    <dbReference type="NCBI Taxonomy" id="6183"/>
    <lineage>
        <taxon>Eukaryota</taxon>
        <taxon>Metazoa</taxon>
        <taxon>Spiralia</taxon>
        <taxon>Lophotrochozoa</taxon>
        <taxon>Platyhelminthes</taxon>
        <taxon>Trematoda</taxon>
        <taxon>Digenea</taxon>
        <taxon>Strigeidida</taxon>
        <taxon>Schistosomatoidea</taxon>
        <taxon>Schistosomatidae</taxon>
        <taxon>Schistosoma</taxon>
    </lineage>
</organism>
<dbReference type="GO" id="GO:0004725">
    <property type="term" value="F:protein tyrosine phosphatase activity"/>
    <property type="evidence" value="ECO:0007669"/>
    <property type="project" value="TreeGrafter"/>
</dbReference>
<sequence length="270" mass="31154">MPKTLKGLVSRHKKRFQQDGFDLDLSYISTRIIAMGFPAVKLEGVYRNHIDDVVRFLQTRHANHYKIYHLCDERDFNVCRFDGPVAKYPFSDHNAPQFEQIIALCEDVNGFLSQDPKNVVAINCKAGKGRTGVMVCACLLRLHDVMNAEESLKFYGEQRTDNGKGVTIPSQRRYVHYYDLFLKNNLQYHRIPLFLTAVRVCGLQYLPGSVIFFSPPIISVTSTFLPWLKLVTFPYLCTTSYPYAYLSYVMDIAVLVTTDRKHTYILLFIQ</sequence>
<keyword evidence="5" id="KW-1185">Reference proteome</keyword>
<reference evidence="6" key="2">
    <citation type="submission" date="2019-11" db="UniProtKB">
        <authorList>
            <consortium name="WormBaseParasite"/>
        </authorList>
    </citation>
    <scope>IDENTIFICATION</scope>
    <source>
        <strain evidence="6">Puerto Rican</strain>
    </source>
</reference>
<evidence type="ECO:0000256" key="1">
    <source>
        <dbReference type="ARBA" id="ARBA00022801"/>
    </source>
</evidence>
<dbReference type="InterPro" id="IPR000387">
    <property type="entry name" value="Tyr_Pase_dom"/>
</dbReference>
<dbReference type="PANTHER" id="PTHR12305:SF81">
    <property type="entry name" value="PHOSPHATIDYLINOSITOL 3,4,5-TRISPHOSPHATE 3-PHOSPHATASE AND DUAL-SPECIFICITY PROTEIN PHOSPHATASE PTEN"/>
    <property type="match status" value="1"/>
</dbReference>
<dbReference type="CDD" id="cd14509">
    <property type="entry name" value="PTP_PTEN"/>
    <property type="match status" value="1"/>
</dbReference>
<evidence type="ECO:0000313" key="6">
    <source>
        <dbReference type="WBParaSite" id="Smp_154470.2"/>
    </source>
</evidence>
<reference evidence="5" key="1">
    <citation type="journal article" date="2012" name="PLoS Negl. Trop. Dis.">
        <title>A systematically improved high quality genome and transcriptome of the human blood fluke Schistosoma mansoni.</title>
        <authorList>
            <person name="Protasio A.V."/>
            <person name="Tsai I.J."/>
            <person name="Babbage A."/>
            <person name="Nichol S."/>
            <person name="Hunt M."/>
            <person name="Aslett M.A."/>
            <person name="De Silva N."/>
            <person name="Velarde G.S."/>
            <person name="Anderson T.J."/>
            <person name="Clark R.C."/>
            <person name="Davidson C."/>
            <person name="Dillon G.P."/>
            <person name="Holroyd N.E."/>
            <person name="LoVerde P.T."/>
            <person name="Lloyd C."/>
            <person name="McQuillan J."/>
            <person name="Oliveira G."/>
            <person name="Otto T.D."/>
            <person name="Parker-Manuel S.J."/>
            <person name="Quail M.A."/>
            <person name="Wilson R.A."/>
            <person name="Zerlotini A."/>
            <person name="Dunne D.W."/>
            <person name="Berriman M."/>
        </authorList>
    </citation>
    <scope>NUCLEOTIDE SEQUENCE [LARGE SCALE GENOMIC DNA]</scope>
    <source>
        <strain evidence="5">Puerto Rican</strain>
    </source>
</reference>
<dbReference type="Proteomes" id="UP000008854">
    <property type="component" value="Unassembled WGS sequence"/>
</dbReference>
<protein>
    <submittedName>
        <fullName evidence="6">Putative pten</fullName>
    </submittedName>
</protein>
<dbReference type="GO" id="GO:0005886">
    <property type="term" value="C:plasma membrane"/>
    <property type="evidence" value="ECO:0007669"/>
    <property type="project" value="TreeGrafter"/>
</dbReference>
<feature type="domain" description="Phosphatase tensin-type" evidence="4">
    <location>
        <begin position="14"/>
        <end position="185"/>
    </location>
</feature>
<dbReference type="GO" id="GO:0043491">
    <property type="term" value="P:phosphatidylinositol 3-kinase/protein kinase B signal transduction"/>
    <property type="evidence" value="ECO:0007669"/>
    <property type="project" value="TreeGrafter"/>
</dbReference>
<dbReference type="PROSITE" id="PS51181">
    <property type="entry name" value="PPASE_TENSIN"/>
    <property type="match status" value="1"/>
</dbReference>
<evidence type="ECO:0000313" key="5">
    <source>
        <dbReference type="Proteomes" id="UP000008854"/>
    </source>
</evidence>
<dbReference type="InterPro" id="IPR051281">
    <property type="entry name" value="Dual-spec_lipid-protein_phosph"/>
</dbReference>
<dbReference type="InterPro" id="IPR029023">
    <property type="entry name" value="Tensin_phosphatase"/>
</dbReference>
<dbReference type="GO" id="GO:0048870">
    <property type="term" value="P:cell motility"/>
    <property type="evidence" value="ECO:0007669"/>
    <property type="project" value="TreeGrafter"/>
</dbReference>
<keyword evidence="2" id="KW-0904">Protein phosphatase</keyword>
<evidence type="ECO:0000256" key="2">
    <source>
        <dbReference type="ARBA" id="ARBA00022912"/>
    </source>
</evidence>
<dbReference type="InterPro" id="IPR045101">
    <property type="entry name" value="PTP_PTEN"/>
</dbReference>
<dbReference type="InParanoid" id="A0A5K4EU08"/>
<name>A0A5K4EU08_SCHMA</name>
<dbReference type="GO" id="GO:0051896">
    <property type="term" value="P:regulation of phosphatidylinositol 3-kinase/protein kinase B signal transduction"/>
    <property type="evidence" value="ECO:0007669"/>
    <property type="project" value="TreeGrafter"/>
</dbReference>
<dbReference type="PROSITE" id="PS50056">
    <property type="entry name" value="TYR_PHOSPHATASE_2"/>
    <property type="match status" value="1"/>
</dbReference>
<dbReference type="SMART" id="SM01301">
    <property type="entry name" value="PTPlike_phytase"/>
    <property type="match status" value="1"/>
</dbReference>